<dbReference type="InterPro" id="IPR005467">
    <property type="entry name" value="His_kinase_dom"/>
</dbReference>
<accession>A0A934JY63</accession>
<dbReference type="InterPro" id="IPR011712">
    <property type="entry name" value="Sig_transdc_His_kin_sub3_dim/P"/>
</dbReference>
<keyword evidence="1" id="KW-0808">Transferase</keyword>
<evidence type="ECO:0000256" key="2">
    <source>
        <dbReference type="ARBA" id="ARBA00022777"/>
    </source>
</evidence>
<dbReference type="SMART" id="SM00387">
    <property type="entry name" value="HATPase_c"/>
    <property type="match status" value="1"/>
</dbReference>
<accession>A0A2W6AFZ8</accession>
<dbReference type="Pfam" id="PF02518">
    <property type="entry name" value="HATPase_c"/>
    <property type="match status" value="1"/>
</dbReference>
<dbReference type="Proteomes" id="UP000606991">
    <property type="component" value="Unassembled WGS sequence"/>
</dbReference>
<evidence type="ECO:0000256" key="3">
    <source>
        <dbReference type="ARBA" id="ARBA00023012"/>
    </source>
</evidence>
<dbReference type="Gene3D" id="1.20.5.1930">
    <property type="match status" value="1"/>
</dbReference>
<dbReference type="InterPro" id="IPR036890">
    <property type="entry name" value="HATPase_C_sf"/>
</dbReference>
<evidence type="ECO:0000313" key="8">
    <source>
        <dbReference type="Proteomes" id="UP000606991"/>
    </source>
</evidence>
<gene>
    <name evidence="6" type="ORF">DLM65_03950</name>
    <name evidence="5" type="ORF">JF886_01285</name>
</gene>
<dbReference type="PROSITE" id="PS50109">
    <property type="entry name" value="HIS_KIN"/>
    <property type="match status" value="1"/>
</dbReference>
<dbReference type="InterPro" id="IPR050482">
    <property type="entry name" value="Sensor_HK_TwoCompSys"/>
</dbReference>
<dbReference type="SUPFAM" id="SSF55874">
    <property type="entry name" value="ATPase domain of HSP90 chaperone/DNA topoisomerase II/histidine kinase"/>
    <property type="match status" value="1"/>
</dbReference>
<dbReference type="EMBL" id="QHBU01000073">
    <property type="protein sequence ID" value="PZR82414.1"/>
    <property type="molecule type" value="Genomic_DNA"/>
</dbReference>
<keyword evidence="2" id="KW-0418">Kinase</keyword>
<dbReference type="Gene3D" id="3.30.565.10">
    <property type="entry name" value="Histidine kinase-like ATPase, C-terminal domain"/>
    <property type="match status" value="1"/>
</dbReference>
<protein>
    <recommendedName>
        <fullName evidence="4">Histidine kinase domain-containing protein</fullName>
    </recommendedName>
</protein>
<reference evidence="6" key="2">
    <citation type="submission" date="2018-05" db="EMBL/GenBank/DDBJ databases">
        <authorList>
            <person name="Ferrari B."/>
        </authorList>
    </citation>
    <scope>NUCLEOTIDE SEQUENCE</scope>
    <source>
        <strain evidence="6">RRmetagenome_bin12</strain>
    </source>
</reference>
<feature type="domain" description="Histidine kinase" evidence="4">
    <location>
        <begin position="261"/>
        <end position="354"/>
    </location>
</feature>
<dbReference type="GO" id="GO:0016020">
    <property type="term" value="C:membrane"/>
    <property type="evidence" value="ECO:0007669"/>
    <property type="project" value="InterPro"/>
</dbReference>
<keyword evidence="3" id="KW-0902">Two-component regulatory system</keyword>
<dbReference type="CDD" id="cd16917">
    <property type="entry name" value="HATPase_UhpB-NarQ-NarX-like"/>
    <property type="match status" value="1"/>
</dbReference>
<dbReference type="PANTHER" id="PTHR24421">
    <property type="entry name" value="NITRATE/NITRITE SENSOR PROTEIN NARX-RELATED"/>
    <property type="match status" value="1"/>
</dbReference>
<comment type="caution">
    <text evidence="6">The sequence shown here is derived from an EMBL/GenBank/DDBJ whole genome shotgun (WGS) entry which is preliminary data.</text>
</comment>
<dbReference type="AlphaFoldDB" id="A0A2W6AFZ8"/>
<evidence type="ECO:0000313" key="5">
    <source>
        <dbReference type="EMBL" id="MBJ7593488.1"/>
    </source>
</evidence>
<evidence type="ECO:0000313" key="6">
    <source>
        <dbReference type="EMBL" id="PZR82414.1"/>
    </source>
</evidence>
<dbReference type="GO" id="GO:0000155">
    <property type="term" value="F:phosphorelay sensor kinase activity"/>
    <property type="evidence" value="ECO:0007669"/>
    <property type="project" value="InterPro"/>
</dbReference>
<dbReference type="EMBL" id="JAEKNS010000019">
    <property type="protein sequence ID" value="MBJ7593488.1"/>
    <property type="molecule type" value="Genomic_DNA"/>
</dbReference>
<proteinExistence type="predicted"/>
<organism evidence="6 7">
    <name type="scientific">Candidatus Aeolococcus gillhamiae</name>
    <dbReference type="NCBI Taxonomy" id="3127015"/>
    <lineage>
        <taxon>Bacteria</taxon>
        <taxon>Bacillati</taxon>
        <taxon>Candidatus Dormiibacterota</taxon>
        <taxon>Candidatus Dormibacteria</taxon>
        <taxon>Candidatus Aeolococcales</taxon>
        <taxon>Candidatus Aeolococcaceae</taxon>
        <taxon>Candidatus Aeolococcus</taxon>
    </lineage>
</organism>
<reference evidence="5 8" key="3">
    <citation type="submission" date="2020-10" db="EMBL/GenBank/DDBJ databases">
        <title>Ca. Dormibacterota MAGs.</title>
        <authorList>
            <person name="Montgomery K."/>
        </authorList>
    </citation>
    <scope>NUCLEOTIDE SEQUENCE [LARGE SCALE GENOMIC DNA]</scope>
    <source>
        <strain evidence="5">SC8812_S17_18</strain>
    </source>
</reference>
<name>A0A2W6AFZ8_9BACT</name>
<evidence type="ECO:0000313" key="7">
    <source>
        <dbReference type="Proteomes" id="UP000248724"/>
    </source>
</evidence>
<evidence type="ECO:0000256" key="1">
    <source>
        <dbReference type="ARBA" id="ARBA00022679"/>
    </source>
</evidence>
<dbReference type="PANTHER" id="PTHR24421:SF55">
    <property type="entry name" value="SENSOR HISTIDINE KINASE YDFH"/>
    <property type="match status" value="1"/>
</dbReference>
<dbReference type="GO" id="GO:0046983">
    <property type="term" value="F:protein dimerization activity"/>
    <property type="evidence" value="ECO:0007669"/>
    <property type="project" value="InterPro"/>
</dbReference>
<sequence>MTSAGETPAVNPSALSGVRFLITQRIEDLEEAAARLDGRLTETADTREELRRRTQDSEGRWRSLLEHLEGLDPDDLDNAFRSLSRFRADLAAVDERFRDASARLIDLRSEQEVLRSVYRSLDDLAAAVAPRPDTSRVRSASRQVFQIIEEERMRIARDMHDGPAQSMANLVLQAEILERLIQRDPQLVVRELADFKDGVRAVLEDTRRLIFDLRPMSLDDLGLVPTLRKFIKEFGDKAGVNAQLRVMGEDIRLPGSFEPTIFRIVQEALNNARKHAKARNVEVLINFQTDTVTAVVRDDGVGMDVAAVEAQLDGTKNLGLISMRERAQLEKGLLEIRSESGRGTEVRVEFKLPAAA</sequence>
<evidence type="ECO:0000259" key="4">
    <source>
        <dbReference type="PROSITE" id="PS50109"/>
    </source>
</evidence>
<reference evidence="6 7" key="1">
    <citation type="journal article" date="2017" name="Nature">
        <title>Atmospheric trace gases support primary production in Antarctic desert surface soil.</title>
        <authorList>
            <person name="Ji M."/>
            <person name="Greening C."/>
            <person name="Vanwonterghem I."/>
            <person name="Carere C.R."/>
            <person name="Bay S.K."/>
            <person name="Steen J.A."/>
            <person name="Montgomery K."/>
            <person name="Lines T."/>
            <person name="Beardall J."/>
            <person name="van Dorst J."/>
            <person name="Snape I."/>
            <person name="Stott M.B."/>
            <person name="Hugenholtz P."/>
            <person name="Ferrari B.C."/>
        </authorList>
    </citation>
    <scope>NUCLEOTIDE SEQUENCE [LARGE SCALE GENOMIC DNA]</scope>
    <source>
        <strain evidence="6">RRmetagenome_bin12</strain>
    </source>
</reference>
<dbReference type="InterPro" id="IPR003594">
    <property type="entry name" value="HATPase_dom"/>
</dbReference>
<dbReference type="Pfam" id="PF07730">
    <property type="entry name" value="HisKA_3"/>
    <property type="match status" value="1"/>
</dbReference>
<dbReference type="RefSeq" id="WP_337308815.1">
    <property type="nucleotide sequence ID" value="NZ_JAEKNS010000019.1"/>
</dbReference>
<dbReference type="Proteomes" id="UP000248724">
    <property type="component" value="Unassembled WGS sequence"/>
</dbReference>